<evidence type="ECO:0000313" key="1">
    <source>
        <dbReference type="EMBL" id="CAF2876382.1"/>
    </source>
</evidence>
<reference evidence="1" key="1">
    <citation type="submission" date="2021-02" db="EMBL/GenBank/DDBJ databases">
        <authorList>
            <person name="Bekaert M."/>
        </authorList>
    </citation>
    <scope>NUCLEOTIDE SEQUENCE</scope>
    <source>
        <strain evidence="1">IoA-00</strain>
    </source>
</reference>
<gene>
    <name evidence="1" type="ORF">LSAA_6751</name>
</gene>
<organism evidence="1 2">
    <name type="scientific">Lepeophtheirus salmonis</name>
    <name type="common">Salmon louse</name>
    <name type="synonym">Caligus salmonis</name>
    <dbReference type="NCBI Taxonomy" id="72036"/>
    <lineage>
        <taxon>Eukaryota</taxon>
        <taxon>Metazoa</taxon>
        <taxon>Ecdysozoa</taxon>
        <taxon>Arthropoda</taxon>
        <taxon>Crustacea</taxon>
        <taxon>Multicrustacea</taxon>
        <taxon>Hexanauplia</taxon>
        <taxon>Copepoda</taxon>
        <taxon>Siphonostomatoida</taxon>
        <taxon>Caligidae</taxon>
        <taxon>Lepeophtheirus</taxon>
    </lineage>
</organism>
<dbReference type="Proteomes" id="UP000675881">
    <property type="component" value="Chromosome 2"/>
</dbReference>
<evidence type="ECO:0000313" key="2">
    <source>
        <dbReference type="Proteomes" id="UP000675881"/>
    </source>
</evidence>
<dbReference type="EMBL" id="HG994581">
    <property type="protein sequence ID" value="CAF2876382.1"/>
    <property type="molecule type" value="Genomic_DNA"/>
</dbReference>
<accession>A0A7R8CNL7</accession>
<dbReference type="OrthoDB" id="419616at2759"/>
<proteinExistence type="predicted"/>
<sequence>MDDVGGWRACIHFKYNVSCNILVCVYACRRRQTGISSGNDHGLFHVDLNEKDKAVSTFSNSTVQLEPMDAVTNIIPGPPLSDKADGIYKKSDDEEDEELIASDREYTIPLMLTDPRL</sequence>
<protein>
    <submittedName>
        <fullName evidence="1">(salmon louse) hypothetical protein</fullName>
    </submittedName>
</protein>
<dbReference type="AlphaFoldDB" id="A0A7R8CNL7"/>
<keyword evidence="2" id="KW-1185">Reference proteome</keyword>
<name>A0A7R8CNL7_LEPSM</name>